<organism evidence="2">
    <name type="scientific">Solanum lycopersicum</name>
    <name type="common">Tomato</name>
    <name type="synonym">Lycopersicon esculentum</name>
    <dbReference type="NCBI Taxonomy" id="4081"/>
    <lineage>
        <taxon>Eukaryota</taxon>
        <taxon>Viridiplantae</taxon>
        <taxon>Streptophyta</taxon>
        <taxon>Embryophyta</taxon>
        <taxon>Tracheophyta</taxon>
        <taxon>Spermatophyta</taxon>
        <taxon>Magnoliopsida</taxon>
        <taxon>eudicotyledons</taxon>
        <taxon>Gunneridae</taxon>
        <taxon>Pentapetalae</taxon>
        <taxon>asterids</taxon>
        <taxon>lamiids</taxon>
        <taxon>Solanales</taxon>
        <taxon>Solanaceae</taxon>
        <taxon>Solanoideae</taxon>
        <taxon>Solaneae</taxon>
        <taxon>Solanum</taxon>
        <taxon>Solanum subgen. Lycopersicon</taxon>
    </lineage>
</organism>
<feature type="compositionally biased region" description="Polar residues" evidence="1">
    <location>
        <begin position="108"/>
        <end position="136"/>
    </location>
</feature>
<dbReference type="InParanoid" id="A0A3Q7HXL9"/>
<name>A0A3Q7HXL9_SOLLC</name>
<keyword evidence="3" id="KW-1185">Reference proteome</keyword>
<sequence>MKLVGAYVQSSNCNILDSWERRYSSMRIPATSAGYDQQPATVHGYQITAYLNQLAIERGSDYFNGQLESPSPRSVSSLTSNYAEPLSRASGQKPHSGVSSPAPPARNNLMQPNNTSVDLSSTETAESVAGSANSKKYYSLPDISGRDVPREDS</sequence>
<evidence type="ECO:0000313" key="2">
    <source>
        <dbReference type="EnsemblPlants" id="Solyc09g005527.1.1"/>
    </source>
</evidence>
<evidence type="ECO:0000256" key="1">
    <source>
        <dbReference type="SAM" id="MobiDB-lite"/>
    </source>
</evidence>
<dbReference type="EnsemblPlants" id="Solyc09g005527.1.1">
    <property type="protein sequence ID" value="Solyc09g005527.1.1"/>
    <property type="gene ID" value="Solyc09g005527.1"/>
</dbReference>
<feature type="compositionally biased region" description="Basic and acidic residues" evidence="1">
    <location>
        <begin position="144"/>
        <end position="153"/>
    </location>
</feature>
<accession>A0A3Q7HXL9</accession>
<dbReference type="STRING" id="4081.A0A3Q7HXL9"/>
<reference evidence="2" key="1">
    <citation type="journal article" date="2012" name="Nature">
        <title>The tomato genome sequence provides insights into fleshy fruit evolution.</title>
        <authorList>
            <consortium name="Tomato Genome Consortium"/>
        </authorList>
    </citation>
    <scope>NUCLEOTIDE SEQUENCE [LARGE SCALE GENOMIC DNA]</scope>
    <source>
        <strain evidence="2">cv. Heinz 1706</strain>
    </source>
</reference>
<feature type="compositionally biased region" description="Low complexity" evidence="1">
    <location>
        <begin position="69"/>
        <end position="80"/>
    </location>
</feature>
<dbReference type="AlphaFoldDB" id="A0A3Q7HXL9"/>
<dbReference type="Proteomes" id="UP000004994">
    <property type="component" value="Chromosome 9"/>
</dbReference>
<feature type="region of interest" description="Disordered" evidence="1">
    <location>
        <begin position="62"/>
        <end position="153"/>
    </location>
</feature>
<evidence type="ECO:0000313" key="3">
    <source>
        <dbReference type="Proteomes" id="UP000004994"/>
    </source>
</evidence>
<reference evidence="2" key="2">
    <citation type="submission" date="2019-01" db="UniProtKB">
        <authorList>
            <consortium name="EnsemblPlants"/>
        </authorList>
    </citation>
    <scope>IDENTIFICATION</scope>
    <source>
        <strain evidence="2">cv. Heinz 1706</strain>
    </source>
</reference>
<proteinExistence type="predicted"/>
<dbReference type="Gramene" id="Solyc09g005527.1.1">
    <property type="protein sequence ID" value="Solyc09g005527.1.1"/>
    <property type="gene ID" value="Solyc09g005527.1"/>
</dbReference>
<protein>
    <submittedName>
        <fullName evidence="2">Uncharacterized protein</fullName>
    </submittedName>
</protein>